<dbReference type="PANTHER" id="PTHR33317:SF4">
    <property type="entry name" value="POLYNUCLEOTIDYL TRANSFERASE, RIBONUCLEASE H-LIKE SUPERFAMILY PROTEIN"/>
    <property type="match status" value="1"/>
</dbReference>
<dbReference type="EC" id="3.1.-.-" evidence="5"/>
<name>A0A420ZDJ3_UNCK3</name>
<comment type="subcellular location">
    <subcellularLocation>
        <location evidence="5">Cytoplasm</location>
    </subcellularLocation>
</comment>
<dbReference type="GO" id="GO:0005829">
    <property type="term" value="C:cytosol"/>
    <property type="evidence" value="ECO:0007669"/>
    <property type="project" value="TreeGrafter"/>
</dbReference>
<dbReference type="GO" id="GO:0000967">
    <property type="term" value="P:rRNA 5'-end processing"/>
    <property type="evidence" value="ECO:0007669"/>
    <property type="project" value="UniProtKB-UniRule"/>
</dbReference>
<evidence type="ECO:0000256" key="5">
    <source>
        <dbReference type="HAMAP-Rule" id="MF_00651"/>
    </source>
</evidence>
<keyword evidence="1 5" id="KW-0963">Cytoplasm</keyword>
<dbReference type="GO" id="GO:0016788">
    <property type="term" value="F:hydrolase activity, acting on ester bonds"/>
    <property type="evidence" value="ECO:0007669"/>
    <property type="project" value="UniProtKB-UniRule"/>
</dbReference>
<accession>A0A420ZDJ3</accession>
<dbReference type="SUPFAM" id="SSF53098">
    <property type="entry name" value="Ribonuclease H-like"/>
    <property type="match status" value="1"/>
</dbReference>
<dbReference type="Proteomes" id="UP000281261">
    <property type="component" value="Unassembled WGS sequence"/>
</dbReference>
<reference evidence="7 8" key="1">
    <citation type="submission" date="2018-06" db="EMBL/GenBank/DDBJ databases">
        <title>Extensive metabolic versatility and redundancy in microbially diverse, dynamic hydrothermal sediments.</title>
        <authorList>
            <person name="Dombrowski N."/>
            <person name="Teske A."/>
            <person name="Baker B.J."/>
        </authorList>
    </citation>
    <scope>NUCLEOTIDE SEQUENCE [LARGE SCALE GENOMIC DNA]</scope>
    <source>
        <strain evidence="7">B79_G16</strain>
    </source>
</reference>
<comment type="similarity">
    <text evidence="5">Belongs to the YqgF HJR family.</text>
</comment>
<comment type="function">
    <text evidence="5">Could be a nuclease involved in processing of the 5'-end of pre-16S rRNA.</text>
</comment>
<evidence type="ECO:0000313" key="7">
    <source>
        <dbReference type="EMBL" id="RLC37684.1"/>
    </source>
</evidence>
<evidence type="ECO:0000259" key="6">
    <source>
        <dbReference type="SMART" id="SM00732"/>
    </source>
</evidence>
<evidence type="ECO:0000256" key="2">
    <source>
        <dbReference type="ARBA" id="ARBA00022517"/>
    </source>
</evidence>
<keyword evidence="4 5" id="KW-0378">Hydrolase</keyword>
<evidence type="ECO:0000256" key="3">
    <source>
        <dbReference type="ARBA" id="ARBA00022722"/>
    </source>
</evidence>
<dbReference type="PANTHER" id="PTHR33317">
    <property type="entry name" value="POLYNUCLEOTIDYL TRANSFERASE, RIBONUCLEASE H-LIKE SUPERFAMILY PROTEIN"/>
    <property type="match status" value="1"/>
</dbReference>
<gene>
    <name evidence="7" type="ORF">DRH29_01140</name>
</gene>
<dbReference type="Gene3D" id="3.30.420.140">
    <property type="entry name" value="YqgF/RNase H-like domain"/>
    <property type="match status" value="1"/>
</dbReference>
<dbReference type="HAMAP" id="MF_00651">
    <property type="entry name" value="Nuclease_YqgF"/>
    <property type="match status" value="1"/>
</dbReference>
<evidence type="ECO:0000256" key="4">
    <source>
        <dbReference type="ARBA" id="ARBA00022801"/>
    </source>
</evidence>
<dbReference type="InterPro" id="IPR005227">
    <property type="entry name" value="YqgF"/>
</dbReference>
<dbReference type="NCBIfam" id="TIGR00250">
    <property type="entry name" value="RNAse_H_YqgF"/>
    <property type="match status" value="1"/>
</dbReference>
<evidence type="ECO:0000313" key="8">
    <source>
        <dbReference type="Proteomes" id="UP000281261"/>
    </source>
</evidence>
<keyword evidence="2 5" id="KW-0690">Ribosome biogenesis</keyword>
<comment type="caution">
    <text evidence="7">The sequence shown here is derived from an EMBL/GenBank/DDBJ whole genome shotgun (WGS) entry which is preliminary data.</text>
</comment>
<dbReference type="Pfam" id="PF03652">
    <property type="entry name" value="RuvX"/>
    <property type="match status" value="1"/>
</dbReference>
<keyword evidence="3 5" id="KW-0540">Nuclease</keyword>
<sequence>MTSILGIDPGEKRVGVAVADLDTRIITPLVVLKNNRTFISELKKLYDEYNFNTVVVGIPLTSSGLEGKQAQKALALAKKIKLQLPVAIKFQDERHTSRLALTKLQITGHDKSKVDALAAVLILESWLARSKS</sequence>
<dbReference type="EMBL" id="QMNG01000002">
    <property type="protein sequence ID" value="RLC37684.1"/>
    <property type="molecule type" value="Genomic_DNA"/>
</dbReference>
<dbReference type="InterPro" id="IPR012337">
    <property type="entry name" value="RNaseH-like_sf"/>
</dbReference>
<dbReference type="GO" id="GO:0004518">
    <property type="term" value="F:nuclease activity"/>
    <property type="evidence" value="ECO:0007669"/>
    <property type="project" value="UniProtKB-KW"/>
</dbReference>
<dbReference type="SMART" id="SM00732">
    <property type="entry name" value="YqgFc"/>
    <property type="match status" value="1"/>
</dbReference>
<dbReference type="InterPro" id="IPR037027">
    <property type="entry name" value="YqgF/RNaseH-like_dom_sf"/>
</dbReference>
<evidence type="ECO:0000256" key="1">
    <source>
        <dbReference type="ARBA" id="ARBA00022490"/>
    </source>
</evidence>
<dbReference type="CDD" id="cd16964">
    <property type="entry name" value="YqgF"/>
    <property type="match status" value="1"/>
</dbReference>
<dbReference type="AlphaFoldDB" id="A0A420ZDJ3"/>
<feature type="domain" description="YqgF/RNase H-like" evidence="6">
    <location>
        <begin position="2"/>
        <end position="100"/>
    </location>
</feature>
<proteinExistence type="inferred from homology"/>
<protein>
    <recommendedName>
        <fullName evidence="5">Putative pre-16S rRNA nuclease</fullName>
        <ecNumber evidence="5">3.1.-.-</ecNumber>
    </recommendedName>
</protein>
<dbReference type="InterPro" id="IPR006641">
    <property type="entry name" value="YqgF/RNaseH-like_dom"/>
</dbReference>
<organism evidence="7 8">
    <name type="scientific">candidate division Kazan bacterium</name>
    <dbReference type="NCBI Taxonomy" id="2202143"/>
    <lineage>
        <taxon>Bacteria</taxon>
        <taxon>Bacteria division Kazan-3B-28</taxon>
    </lineage>
</organism>